<dbReference type="SUPFAM" id="SSF111369">
    <property type="entry name" value="HlyD-like secretion proteins"/>
    <property type="match status" value="2"/>
</dbReference>
<evidence type="ECO:0000256" key="10">
    <source>
        <dbReference type="SAM" id="MobiDB-lite"/>
    </source>
</evidence>
<dbReference type="PANTHER" id="PTHR30386:SF17">
    <property type="entry name" value="ALKALINE PROTEASE SECRETION PROTEIN APRE"/>
    <property type="match status" value="1"/>
</dbReference>
<dbReference type="EMBL" id="BAAAFZ010000060">
    <property type="protein sequence ID" value="GAA0595043.1"/>
    <property type="molecule type" value="Genomic_DNA"/>
</dbReference>
<evidence type="ECO:0000256" key="7">
    <source>
        <dbReference type="ARBA" id="ARBA00022989"/>
    </source>
</evidence>
<comment type="caution">
    <text evidence="13">The sequence shown here is derived from an EMBL/GenBank/DDBJ whole genome shotgun (WGS) entry which is preliminary data.</text>
</comment>
<dbReference type="PRINTS" id="PR01490">
    <property type="entry name" value="RTXTOXIND"/>
</dbReference>
<dbReference type="RefSeq" id="WP_343896837.1">
    <property type="nucleotide sequence ID" value="NZ_BAAAFZ010000060.1"/>
</dbReference>
<dbReference type="Gene3D" id="2.40.30.170">
    <property type="match status" value="1"/>
</dbReference>
<dbReference type="InterPro" id="IPR058982">
    <property type="entry name" value="Beta-barrel_AprE"/>
</dbReference>
<dbReference type="PANTHER" id="PTHR30386">
    <property type="entry name" value="MEMBRANE FUSION SUBUNIT OF EMRAB-TOLC MULTIDRUG EFFLUX PUMP"/>
    <property type="match status" value="1"/>
</dbReference>
<feature type="compositionally biased region" description="Basic and acidic residues" evidence="10">
    <location>
        <begin position="1"/>
        <end position="12"/>
    </location>
</feature>
<dbReference type="InterPro" id="IPR058781">
    <property type="entry name" value="HH_AprE-like"/>
</dbReference>
<keyword evidence="3 9" id="KW-0813">Transport</keyword>
<accession>A0ABN1FPE6</accession>
<sequence length="459" mass="50309">MQQLVERRRPERAPVPPEPVESLEAQLEASIRTPPVGRMVRAALLTLGLSLAPLACWATMTTMERAVIAGGQLVPEGRRKSVNLLEPGILRRLEVREGQVVRAGQTLFQLDVTQAEAAAGQARAQVWSGRARLARLKAEAAEERAFAVPPDLAREAAADPAVRTFVEAERALFAARWSAFDGQVAVQERQVSQFQEQVAGVRAQRDAAQSQIRSTRDQISSLSQLLKDGFASRFRVLELQRMEEGYRAAFGQAQSQEMQLREAVAQAQRQLSALRLNRLSEVATDTQSTEATVAAAEQQLRAAADVLARREVVAPEDGKVTNIRSFTPGASISAGEPVLDLVPAHDRFVAEAHVQPTDIEQVEVGQRVNVRLSSYRMRTLPLVPGRVIQVAADAQTTQSGQAFYVVRAELDLDAIGPAAEGLALSAGMPTEVYVLGERRTPFDYIWSPLRNSARRTFRD</sequence>
<dbReference type="Proteomes" id="UP001501588">
    <property type="component" value="Unassembled WGS sequence"/>
</dbReference>
<reference evidence="13 14" key="1">
    <citation type="journal article" date="2019" name="Int. J. Syst. Evol. Microbiol.">
        <title>The Global Catalogue of Microorganisms (GCM) 10K type strain sequencing project: providing services to taxonomists for standard genome sequencing and annotation.</title>
        <authorList>
            <consortium name="The Broad Institute Genomics Platform"/>
            <consortium name="The Broad Institute Genome Sequencing Center for Infectious Disease"/>
            <person name="Wu L."/>
            <person name="Ma J."/>
        </authorList>
    </citation>
    <scope>NUCLEOTIDE SEQUENCE [LARGE SCALE GENOMIC DNA]</scope>
    <source>
        <strain evidence="13 14">JCM 9933</strain>
    </source>
</reference>
<protein>
    <recommendedName>
        <fullName evidence="9">Membrane fusion protein (MFP) family protein</fullName>
    </recommendedName>
</protein>
<keyword evidence="7" id="KW-1133">Transmembrane helix</keyword>
<dbReference type="Pfam" id="PF26002">
    <property type="entry name" value="Beta-barrel_AprE"/>
    <property type="match status" value="1"/>
</dbReference>
<proteinExistence type="inferred from homology"/>
<dbReference type="Gene3D" id="1.10.287.1490">
    <property type="match status" value="1"/>
</dbReference>
<evidence type="ECO:0000259" key="12">
    <source>
        <dbReference type="Pfam" id="PF26002"/>
    </source>
</evidence>
<keyword evidence="14" id="KW-1185">Reference proteome</keyword>
<evidence type="ECO:0000256" key="6">
    <source>
        <dbReference type="ARBA" id="ARBA00022692"/>
    </source>
</evidence>
<dbReference type="Gene3D" id="2.40.50.100">
    <property type="match status" value="1"/>
</dbReference>
<comment type="subcellular location">
    <subcellularLocation>
        <location evidence="1 9">Cell inner membrane</location>
        <topology evidence="1 9">Single-pass membrane protein</topology>
    </subcellularLocation>
</comment>
<dbReference type="InterPro" id="IPR050739">
    <property type="entry name" value="MFP"/>
</dbReference>
<feature type="domain" description="AprE-like beta-barrel" evidence="12">
    <location>
        <begin position="349"/>
        <end position="434"/>
    </location>
</feature>
<evidence type="ECO:0000256" key="3">
    <source>
        <dbReference type="ARBA" id="ARBA00022448"/>
    </source>
</evidence>
<evidence type="ECO:0000256" key="4">
    <source>
        <dbReference type="ARBA" id="ARBA00022475"/>
    </source>
</evidence>
<dbReference type="Pfam" id="PF25994">
    <property type="entry name" value="HH_AprE"/>
    <property type="match status" value="1"/>
</dbReference>
<keyword evidence="4 9" id="KW-1003">Cell membrane</keyword>
<name>A0ABN1FPE6_9PROT</name>
<evidence type="ECO:0000256" key="1">
    <source>
        <dbReference type="ARBA" id="ARBA00004377"/>
    </source>
</evidence>
<evidence type="ECO:0000313" key="14">
    <source>
        <dbReference type="Proteomes" id="UP001501588"/>
    </source>
</evidence>
<organism evidence="13 14">
    <name type="scientific">Craurococcus roseus</name>
    <dbReference type="NCBI Taxonomy" id="77585"/>
    <lineage>
        <taxon>Bacteria</taxon>
        <taxon>Pseudomonadati</taxon>
        <taxon>Pseudomonadota</taxon>
        <taxon>Alphaproteobacteria</taxon>
        <taxon>Acetobacterales</taxon>
        <taxon>Acetobacteraceae</taxon>
        <taxon>Craurococcus</taxon>
    </lineage>
</organism>
<comment type="similarity">
    <text evidence="2 9">Belongs to the membrane fusion protein (MFP) (TC 8.A.1) family.</text>
</comment>
<dbReference type="NCBIfam" id="TIGR01843">
    <property type="entry name" value="type_I_hlyD"/>
    <property type="match status" value="1"/>
</dbReference>
<evidence type="ECO:0000256" key="2">
    <source>
        <dbReference type="ARBA" id="ARBA00009477"/>
    </source>
</evidence>
<evidence type="ECO:0000256" key="8">
    <source>
        <dbReference type="ARBA" id="ARBA00023136"/>
    </source>
</evidence>
<evidence type="ECO:0000256" key="5">
    <source>
        <dbReference type="ARBA" id="ARBA00022519"/>
    </source>
</evidence>
<evidence type="ECO:0000259" key="11">
    <source>
        <dbReference type="Pfam" id="PF25994"/>
    </source>
</evidence>
<gene>
    <name evidence="13" type="ORF">GCM10009416_36660</name>
</gene>
<feature type="region of interest" description="Disordered" evidence="10">
    <location>
        <begin position="1"/>
        <end position="21"/>
    </location>
</feature>
<dbReference type="InterPro" id="IPR010129">
    <property type="entry name" value="T1SS_HlyD"/>
</dbReference>
<evidence type="ECO:0000313" key="13">
    <source>
        <dbReference type="EMBL" id="GAA0595043.1"/>
    </source>
</evidence>
<evidence type="ECO:0000256" key="9">
    <source>
        <dbReference type="RuleBase" id="RU365093"/>
    </source>
</evidence>
<feature type="domain" description="AprE-like long alpha-helical hairpin" evidence="11">
    <location>
        <begin position="115"/>
        <end position="306"/>
    </location>
</feature>
<keyword evidence="6" id="KW-0812">Transmembrane</keyword>
<keyword evidence="5 9" id="KW-0997">Cell inner membrane</keyword>
<keyword evidence="8" id="KW-0472">Membrane</keyword>